<keyword evidence="3" id="KW-1185">Reference proteome</keyword>
<dbReference type="EMBL" id="KZ825068">
    <property type="protein sequence ID" value="RAH55567.1"/>
    <property type="molecule type" value="Genomic_DNA"/>
</dbReference>
<dbReference type="AlphaFoldDB" id="A0A8G1VKR0"/>
<sequence>MRSLGSLPWHALVSLCQLKHPASHSASVDVIRLGSGLRPSLRTRRFIHYQSIPRTIYELSVAPHALKLITRQITPPSSSLNRGGEPLHSNMECLTNSR</sequence>
<dbReference type="GeneID" id="37163975"/>
<reference evidence="2 3" key="1">
    <citation type="submission" date="2018-02" db="EMBL/GenBank/DDBJ databases">
        <title>The genomes of Aspergillus section Nigri reveals drivers in fungal speciation.</title>
        <authorList>
            <consortium name="DOE Joint Genome Institute"/>
            <person name="Vesth T.C."/>
            <person name="Nybo J."/>
            <person name="Theobald S."/>
            <person name="Brandl J."/>
            <person name="Frisvad J.C."/>
            <person name="Nielsen K.F."/>
            <person name="Lyhne E.K."/>
            <person name="Kogle M.E."/>
            <person name="Kuo A."/>
            <person name="Riley R."/>
            <person name="Clum A."/>
            <person name="Nolan M."/>
            <person name="Lipzen A."/>
            <person name="Salamov A."/>
            <person name="Henrissat B."/>
            <person name="Wiebenga A."/>
            <person name="De vries R.P."/>
            <person name="Grigoriev I.V."/>
            <person name="Mortensen U.H."/>
            <person name="Andersen M.R."/>
            <person name="Baker S.E."/>
        </authorList>
    </citation>
    <scope>NUCLEOTIDE SEQUENCE [LARGE SCALE GENOMIC DNA]</scope>
    <source>
        <strain evidence="2 3">CBS 112811</strain>
    </source>
</reference>
<feature type="region of interest" description="Disordered" evidence="1">
    <location>
        <begin position="76"/>
        <end position="98"/>
    </location>
</feature>
<dbReference type="RefSeq" id="XP_025513489.1">
    <property type="nucleotide sequence ID" value="XM_025660573.1"/>
</dbReference>
<protein>
    <submittedName>
        <fullName evidence="2">Uncharacterized protein</fullName>
    </submittedName>
</protein>
<dbReference type="Proteomes" id="UP000249526">
    <property type="component" value="Unassembled WGS sequence"/>
</dbReference>
<proteinExistence type="predicted"/>
<evidence type="ECO:0000313" key="3">
    <source>
        <dbReference type="Proteomes" id="UP000249526"/>
    </source>
</evidence>
<gene>
    <name evidence="2" type="ORF">BO85DRAFT_451347</name>
</gene>
<evidence type="ECO:0000313" key="2">
    <source>
        <dbReference type="EMBL" id="RAH55567.1"/>
    </source>
</evidence>
<organism evidence="2 3">
    <name type="scientific">Aspergillus piperis CBS 112811</name>
    <dbReference type="NCBI Taxonomy" id="1448313"/>
    <lineage>
        <taxon>Eukaryota</taxon>
        <taxon>Fungi</taxon>
        <taxon>Dikarya</taxon>
        <taxon>Ascomycota</taxon>
        <taxon>Pezizomycotina</taxon>
        <taxon>Eurotiomycetes</taxon>
        <taxon>Eurotiomycetidae</taxon>
        <taxon>Eurotiales</taxon>
        <taxon>Aspergillaceae</taxon>
        <taxon>Aspergillus</taxon>
        <taxon>Aspergillus subgen. Circumdati</taxon>
    </lineage>
</organism>
<evidence type="ECO:0000256" key="1">
    <source>
        <dbReference type="SAM" id="MobiDB-lite"/>
    </source>
</evidence>
<name>A0A8G1VKR0_9EURO</name>
<accession>A0A8G1VKR0</accession>